<evidence type="ECO:0000313" key="2">
    <source>
        <dbReference type="Proteomes" id="UP000011713"/>
    </source>
</evidence>
<dbReference type="Proteomes" id="UP000011713">
    <property type="component" value="Unassembled WGS sequence"/>
</dbReference>
<proteinExistence type="predicted"/>
<evidence type="ECO:0000313" key="1">
    <source>
        <dbReference type="EnsemblProtists" id="HpaP807687"/>
    </source>
</evidence>
<dbReference type="EnsemblProtists" id="HpaT807687">
    <property type="protein sequence ID" value="HpaP807687"/>
    <property type="gene ID" value="HpaG807687"/>
</dbReference>
<reference evidence="1" key="2">
    <citation type="submission" date="2015-06" db="UniProtKB">
        <authorList>
            <consortium name="EnsemblProtists"/>
        </authorList>
    </citation>
    <scope>IDENTIFICATION</scope>
    <source>
        <strain evidence="1">Emoy2</strain>
    </source>
</reference>
<sequence>MRMRLSRSVTHFFYCLTSRRQTTLDQDIMYAFLGRHEYSVDVMDMISLLHTGTTACFLSSGERSRQAVSRSSGRHPIQATVYSATYMAPDYNICTSPALHQAIHPVWILRNLERRCKMWVTDLVTFLPRSEGGDYLLTGNAYGASDPAWVTVGLTSRLYASFEEK</sequence>
<dbReference type="AlphaFoldDB" id="M4BMQ0"/>
<dbReference type="EMBL" id="JH598426">
    <property type="status" value="NOT_ANNOTATED_CDS"/>
    <property type="molecule type" value="Genomic_DNA"/>
</dbReference>
<protein>
    <submittedName>
        <fullName evidence="1">Uncharacterized protein</fullName>
    </submittedName>
</protein>
<dbReference type="VEuPathDB" id="FungiDB:HpaG807687"/>
<organism evidence="1 2">
    <name type="scientific">Hyaloperonospora arabidopsidis (strain Emoy2)</name>
    <name type="common">Downy mildew agent</name>
    <name type="synonym">Peronospora arabidopsidis</name>
    <dbReference type="NCBI Taxonomy" id="559515"/>
    <lineage>
        <taxon>Eukaryota</taxon>
        <taxon>Sar</taxon>
        <taxon>Stramenopiles</taxon>
        <taxon>Oomycota</taxon>
        <taxon>Peronosporomycetes</taxon>
        <taxon>Peronosporales</taxon>
        <taxon>Peronosporaceae</taxon>
        <taxon>Hyaloperonospora</taxon>
    </lineage>
</organism>
<reference evidence="2" key="1">
    <citation type="journal article" date="2010" name="Science">
        <title>Signatures of adaptation to obligate biotrophy in the Hyaloperonospora arabidopsidis genome.</title>
        <authorList>
            <person name="Baxter L."/>
            <person name="Tripathy S."/>
            <person name="Ishaque N."/>
            <person name="Boot N."/>
            <person name="Cabral A."/>
            <person name="Kemen E."/>
            <person name="Thines M."/>
            <person name="Ah-Fong A."/>
            <person name="Anderson R."/>
            <person name="Badejoko W."/>
            <person name="Bittner-Eddy P."/>
            <person name="Boore J.L."/>
            <person name="Chibucos M.C."/>
            <person name="Coates M."/>
            <person name="Dehal P."/>
            <person name="Delehaunty K."/>
            <person name="Dong S."/>
            <person name="Downton P."/>
            <person name="Dumas B."/>
            <person name="Fabro G."/>
            <person name="Fronick C."/>
            <person name="Fuerstenberg S.I."/>
            <person name="Fulton L."/>
            <person name="Gaulin E."/>
            <person name="Govers F."/>
            <person name="Hughes L."/>
            <person name="Humphray S."/>
            <person name="Jiang R.H."/>
            <person name="Judelson H."/>
            <person name="Kamoun S."/>
            <person name="Kyung K."/>
            <person name="Meijer H."/>
            <person name="Minx P."/>
            <person name="Morris P."/>
            <person name="Nelson J."/>
            <person name="Phuntumart V."/>
            <person name="Qutob D."/>
            <person name="Rehmany A."/>
            <person name="Rougon-Cardoso A."/>
            <person name="Ryden P."/>
            <person name="Torto-Alalibo T."/>
            <person name="Studholme D."/>
            <person name="Wang Y."/>
            <person name="Win J."/>
            <person name="Wood J."/>
            <person name="Clifton S.W."/>
            <person name="Rogers J."/>
            <person name="Van den Ackerveken G."/>
            <person name="Jones J.D."/>
            <person name="McDowell J.M."/>
            <person name="Beynon J."/>
            <person name="Tyler B.M."/>
        </authorList>
    </citation>
    <scope>NUCLEOTIDE SEQUENCE [LARGE SCALE GENOMIC DNA]</scope>
    <source>
        <strain evidence="2">Emoy2</strain>
    </source>
</reference>
<dbReference type="HOGENOM" id="CLU_1613954_0_0_1"/>
<name>M4BMQ0_HYAAE</name>
<accession>M4BMQ0</accession>
<keyword evidence="2" id="KW-1185">Reference proteome</keyword>
<dbReference type="InParanoid" id="M4BMQ0"/>